<evidence type="ECO:0000256" key="3">
    <source>
        <dbReference type="ARBA" id="ARBA00023163"/>
    </source>
</evidence>
<name>A0A3P1C1S8_9BACT</name>
<evidence type="ECO:0000313" key="8">
    <source>
        <dbReference type="Proteomes" id="UP000271925"/>
    </source>
</evidence>
<dbReference type="EMBL" id="RQJO01000007">
    <property type="protein sequence ID" value="RRB07335.1"/>
    <property type="molecule type" value="Genomic_DNA"/>
</dbReference>
<dbReference type="PRINTS" id="PR00455">
    <property type="entry name" value="HTHTETR"/>
</dbReference>
<proteinExistence type="predicted"/>
<dbReference type="InterPro" id="IPR050109">
    <property type="entry name" value="HTH-type_TetR-like_transc_reg"/>
</dbReference>
<evidence type="ECO:0000256" key="2">
    <source>
        <dbReference type="ARBA" id="ARBA00023125"/>
    </source>
</evidence>
<dbReference type="GO" id="GO:0000976">
    <property type="term" value="F:transcription cis-regulatory region binding"/>
    <property type="evidence" value="ECO:0007669"/>
    <property type="project" value="TreeGrafter"/>
</dbReference>
<keyword evidence="5" id="KW-1133">Transmembrane helix</keyword>
<evidence type="ECO:0000313" key="7">
    <source>
        <dbReference type="EMBL" id="RRB07335.1"/>
    </source>
</evidence>
<keyword evidence="5" id="KW-0472">Membrane</keyword>
<feature type="domain" description="HTH tetR-type" evidence="6">
    <location>
        <begin position="9"/>
        <end position="69"/>
    </location>
</feature>
<reference evidence="7 8" key="1">
    <citation type="submission" date="2018-11" db="EMBL/GenBank/DDBJ databases">
        <authorList>
            <person name="Zhou Z."/>
            <person name="Wang G."/>
        </authorList>
    </citation>
    <scope>NUCLEOTIDE SEQUENCE [LARGE SCALE GENOMIC DNA]</scope>
    <source>
        <strain evidence="7 8">KCTC52004</strain>
    </source>
</reference>
<dbReference type="InterPro" id="IPR001647">
    <property type="entry name" value="HTH_TetR"/>
</dbReference>
<feature type="DNA-binding region" description="H-T-H motif" evidence="4">
    <location>
        <begin position="32"/>
        <end position="51"/>
    </location>
</feature>
<feature type="transmembrane region" description="Helical" evidence="5">
    <location>
        <begin position="150"/>
        <end position="168"/>
    </location>
</feature>
<sequence>MEVRKRSRTQTMARILQAVGEVISERGVNRVGINAVAEKAGVNKVLIYRYFGGWEGLMEQFLNEGNFLTNYNNQFLATHTEVEPNAHNQTRINYLIGLLRELKSRTPAQEILKWEISNPGLGFHSELTTTRNASFQKVLEKFFINENEDLNALTAILISGITMLLLIAPSQAHFMNIDLQTEEGWQQIECAIQRLFKR</sequence>
<accession>A0A3P1C1S8</accession>
<dbReference type="PANTHER" id="PTHR30055:SF234">
    <property type="entry name" value="HTH-TYPE TRANSCRIPTIONAL REGULATOR BETI"/>
    <property type="match status" value="1"/>
</dbReference>
<gene>
    <name evidence="7" type="ORF">EHT25_06040</name>
</gene>
<dbReference type="AlphaFoldDB" id="A0A3P1C1S8"/>
<dbReference type="InterPro" id="IPR009057">
    <property type="entry name" value="Homeodomain-like_sf"/>
</dbReference>
<keyword evidence="8" id="KW-1185">Reference proteome</keyword>
<comment type="caution">
    <text evidence="7">The sequence shown here is derived from an EMBL/GenBank/DDBJ whole genome shotgun (WGS) entry which is preliminary data.</text>
</comment>
<dbReference type="Pfam" id="PF00440">
    <property type="entry name" value="TetR_N"/>
    <property type="match status" value="1"/>
</dbReference>
<dbReference type="OrthoDB" id="836882at2"/>
<keyword evidence="2 4" id="KW-0238">DNA-binding</keyword>
<dbReference type="PROSITE" id="PS50977">
    <property type="entry name" value="HTH_TETR_2"/>
    <property type="match status" value="1"/>
</dbReference>
<evidence type="ECO:0000256" key="4">
    <source>
        <dbReference type="PROSITE-ProRule" id="PRU00335"/>
    </source>
</evidence>
<keyword evidence="5" id="KW-0812">Transmembrane</keyword>
<keyword evidence="1" id="KW-0805">Transcription regulation</keyword>
<evidence type="ECO:0000256" key="5">
    <source>
        <dbReference type="SAM" id="Phobius"/>
    </source>
</evidence>
<dbReference type="SUPFAM" id="SSF46689">
    <property type="entry name" value="Homeodomain-like"/>
    <property type="match status" value="1"/>
</dbReference>
<organism evidence="7 8">
    <name type="scientific">Larkinella rosea</name>
    <dbReference type="NCBI Taxonomy" id="2025312"/>
    <lineage>
        <taxon>Bacteria</taxon>
        <taxon>Pseudomonadati</taxon>
        <taxon>Bacteroidota</taxon>
        <taxon>Cytophagia</taxon>
        <taxon>Cytophagales</taxon>
        <taxon>Spirosomataceae</taxon>
        <taxon>Larkinella</taxon>
    </lineage>
</organism>
<dbReference type="Proteomes" id="UP000271925">
    <property type="component" value="Unassembled WGS sequence"/>
</dbReference>
<keyword evidence="3" id="KW-0804">Transcription</keyword>
<dbReference type="Gene3D" id="1.10.357.10">
    <property type="entry name" value="Tetracycline Repressor, domain 2"/>
    <property type="match status" value="1"/>
</dbReference>
<protein>
    <submittedName>
        <fullName evidence="7">TetR/AcrR family transcriptional regulator</fullName>
    </submittedName>
</protein>
<evidence type="ECO:0000256" key="1">
    <source>
        <dbReference type="ARBA" id="ARBA00023015"/>
    </source>
</evidence>
<dbReference type="PANTHER" id="PTHR30055">
    <property type="entry name" value="HTH-TYPE TRANSCRIPTIONAL REGULATOR RUTR"/>
    <property type="match status" value="1"/>
</dbReference>
<evidence type="ECO:0000259" key="6">
    <source>
        <dbReference type="PROSITE" id="PS50977"/>
    </source>
</evidence>
<dbReference type="GO" id="GO:0003700">
    <property type="term" value="F:DNA-binding transcription factor activity"/>
    <property type="evidence" value="ECO:0007669"/>
    <property type="project" value="TreeGrafter"/>
</dbReference>